<proteinExistence type="predicted"/>
<evidence type="ECO:0000313" key="2">
    <source>
        <dbReference type="Proteomes" id="UP000294947"/>
    </source>
</evidence>
<dbReference type="Proteomes" id="UP000294947">
    <property type="component" value="Unassembled WGS sequence"/>
</dbReference>
<dbReference type="EMBL" id="SMKW01000048">
    <property type="protein sequence ID" value="TDD42371.1"/>
    <property type="molecule type" value="Genomic_DNA"/>
</dbReference>
<name>A0A4R4YCL4_9PSEU</name>
<organism evidence="1 2">
    <name type="scientific">Saccharopolyspora elongata</name>
    <dbReference type="NCBI Taxonomy" id="2530387"/>
    <lineage>
        <taxon>Bacteria</taxon>
        <taxon>Bacillati</taxon>
        <taxon>Actinomycetota</taxon>
        <taxon>Actinomycetes</taxon>
        <taxon>Pseudonocardiales</taxon>
        <taxon>Pseudonocardiaceae</taxon>
        <taxon>Saccharopolyspora</taxon>
    </lineage>
</organism>
<evidence type="ECO:0000313" key="1">
    <source>
        <dbReference type="EMBL" id="TDD42371.1"/>
    </source>
</evidence>
<keyword evidence="2" id="KW-1185">Reference proteome</keyword>
<accession>A0A4R4YCL4</accession>
<gene>
    <name evidence="1" type="ORF">E1288_29655</name>
</gene>
<sequence>MDLRAEWTALEGHSTVLPTPPINVRPQAAGQLSFILGAAAAVLGREVVSLRTPTPMGGGGSLLEAVREEIGALLAPGYLGMNKSTAPV</sequence>
<dbReference type="RefSeq" id="WP_132490838.1">
    <property type="nucleotide sequence ID" value="NZ_SMKW01000048.1"/>
</dbReference>
<protein>
    <submittedName>
        <fullName evidence="1">Uncharacterized protein</fullName>
    </submittedName>
</protein>
<dbReference type="AlphaFoldDB" id="A0A4R4YCL4"/>
<reference evidence="1 2" key="1">
    <citation type="submission" date="2019-03" db="EMBL/GenBank/DDBJ databases">
        <title>Draft genome sequences of novel Actinobacteria.</title>
        <authorList>
            <person name="Sahin N."/>
            <person name="Ay H."/>
            <person name="Saygin H."/>
        </authorList>
    </citation>
    <scope>NUCLEOTIDE SEQUENCE [LARGE SCALE GENOMIC DNA]</scope>
    <source>
        <strain evidence="1 2">7K502</strain>
    </source>
</reference>
<comment type="caution">
    <text evidence="1">The sequence shown here is derived from an EMBL/GenBank/DDBJ whole genome shotgun (WGS) entry which is preliminary data.</text>
</comment>